<dbReference type="Pfam" id="PF00082">
    <property type="entry name" value="Peptidase_S8"/>
    <property type="match status" value="1"/>
</dbReference>
<dbReference type="InterPro" id="IPR023828">
    <property type="entry name" value="Peptidase_S8_Ser-AS"/>
</dbReference>
<dbReference type="PROSITE" id="PS51892">
    <property type="entry name" value="SUBTILASE"/>
    <property type="match status" value="1"/>
</dbReference>
<keyword evidence="2 5" id="KW-0645">Protease</keyword>
<evidence type="ECO:0000256" key="3">
    <source>
        <dbReference type="ARBA" id="ARBA00022801"/>
    </source>
</evidence>
<evidence type="ECO:0000256" key="2">
    <source>
        <dbReference type="ARBA" id="ARBA00022670"/>
    </source>
</evidence>
<feature type="domain" description="Peptidase S8/S53" evidence="6">
    <location>
        <begin position="168"/>
        <end position="491"/>
    </location>
</feature>
<sequence length="500" mass="53098">MRKSTIWSLLMCCAIVYSCRKEEVNNVQRQTPLSYNNRHEDRGFIILAKEGSNLESIATRLTSLGCKKFVLKESIPEIGLIHVQTPDPSFAAKARGINGVESVVVDIVSHWLPKIQTRSSRIAQPLNAGAQPEAKTAKSVGDSYSFLQWGLKSVNAFGAWDQGYKGAHATVAVLDGGFLTHNPELVANIVGSKSFIDGEEVEYHGEEGFSHGSHVAGTIAAISDGLGVAGVAPKAKLLLVKVLADNGSGPWSSLINGLMYASKKNVDVVNMSLGALLPLRTYTDDNGTPDDPSDDFVVQYDRDVKQLVTALNRATLYATLHGATLIAASGNDGVNVDAERNYTAYPAACAGVLAIAANGPHGWGHNQDTSLYLPAPFSNIGKSLISYGAPGGNDSDPEDFSEVNVGGVVAPALVFDWVFNIGFVDETTSPASYFYGWAAGTSMAAPHASAVAALIYDKYRGLASPLLVDIILRGTAVDYGPRGKDAFFGYGQVNAARAVR</sequence>
<dbReference type="PROSITE" id="PS00137">
    <property type="entry name" value="SUBTILASE_HIS"/>
    <property type="match status" value="1"/>
</dbReference>
<evidence type="ECO:0000256" key="5">
    <source>
        <dbReference type="PROSITE-ProRule" id="PRU01240"/>
    </source>
</evidence>
<feature type="active site" description="Charge relay system" evidence="5">
    <location>
        <position position="175"/>
    </location>
</feature>
<protein>
    <submittedName>
        <fullName evidence="7">Peptidase S8 and S53 subtilisin kexin sedolisin</fullName>
    </submittedName>
</protein>
<keyword evidence="4 5" id="KW-0720">Serine protease</keyword>
<evidence type="ECO:0000313" key="7">
    <source>
        <dbReference type="EMBL" id="RFM28570.1"/>
    </source>
</evidence>
<accession>A0A3E1NKV7</accession>
<proteinExistence type="inferred from homology"/>
<dbReference type="InterPro" id="IPR000209">
    <property type="entry name" value="Peptidase_S8/S53_dom"/>
</dbReference>
<dbReference type="PRINTS" id="PR00723">
    <property type="entry name" value="SUBTILISIN"/>
</dbReference>
<evidence type="ECO:0000313" key="8">
    <source>
        <dbReference type="Proteomes" id="UP000261284"/>
    </source>
</evidence>
<feature type="active site" description="Charge relay system" evidence="5">
    <location>
        <position position="442"/>
    </location>
</feature>
<dbReference type="InterPro" id="IPR015500">
    <property type="entry name" value="Peptidase_S8_subtilisin-rel"/>
</dbReference>
<dbReference type="InterPro" id="IPR022398">
    <property type="entry name" value="Peptidase_S8_His-AS"/>
</dbReference>
<dbReference type="GO" id="GO:0004252">
    <property type="term" value="F:serine-type endopeptidase activity"/>
    <property type="evidence" value="ECO:0007669"/>
    <property type="project" value="UniProtKB-UniRule"/>
</dbReference>
<dbReference type="GO" id="GO:0006508">
    <property type="term" value="P:proteolysis"/>
    <property type="evidence" value="ECO:0007669"/>
    <property type="project" value="UniProtKB-KW"/>
</dbReference>
<dbReference type="PROSITE" id="PS00138">
    <property type="entry name" value="SUBTILASE_SER"/>
    <property type="match status" value="1"/>
</dbReference>
<gene>
    <name evidence="7" type="ORF">DXN05_07160</name>
</gene>
<dbReference type="Gene3D" id="3.40.50.200">
    <property type="entry name" value="Peptidase S8/S53 domain"/>
    <property type="match status" value="1"/>
</dbReference>
<dbReference type="InterPro" id="IPR036852">
    <property type="entry name" value="Peptidase_S8/S53_dom_sf"/>
</dbReference>
<dbReference type="Proteomes" id="UP000261284">
    <property type="component" value="Unassembled WGS sequence"/>
</dbReference>
<keyword evidence="8" id="KW-1185">Reference proteome</keyword>
<evidence type="ECO:0000256" key="1">
    <source>
        <dbReference type="ARBA" id="ARBA00011073"/>
    </source>
</evidence>
<dbReference type="PANTHER" id="PTHR43806">
    <property type="entry name" value="PEPTIDASE S8"/>
    <property type="match status" value="1"/>
</dbReference>
<dbReference type="EMBL" id="QTJU01000002">
    <property type="protein sequence ID" value="RFM28570.1"/>
    <property type="molecule type" value="Genomic_DNA"/>
</dbReference>
<dbReference type="AlphaFoldDB" id="A0A3E1NKV7"/>
<keyword evidence="3 5" id="KW-0378">Hydrolase</keyword>
<comment type="caution">
    <text evidence="7">The sequence shown here is derived from an EMBL/GenBank/DDBJ whole genome shotgun (WGS) entry which is preliminary data.</text>
</comment>
<feature type="active site" description="Charge relay system" evidence="5">
    <location>
        <position position="211"/>
    </location>
</feature>
<reference evidence="7 8" key="1">
    <citation type="submission" date="2018-08" db="EMBL/GenBank/DDBJ databases">
        <title>Chitinophagaceae sp. K23C18032701, a novel bacterium isolated from forest soil.</title>
        <authorList>
            <person name="Wang C."/>
        </authorList>
    </citation>
    <scope>NUCLEOTIDE SEQUENCE [LARGE SCALE GENOMIC DNA]</scope>
    <source>
        <strain evidence="7 8">K23C18032701</strain>
    </source>
</reference>
<comment type="similarity">
    <text evidence="1 5">Belongs to the peptidase S8 family.</text>
</comment>
<dbReference type="PANTHER" id="PTHR43806:SF11">
    <property type="entry name" value="CEREVISIN-RELATED"/>
    <property type="match status" value="1"/>
</dbReference>
<dbReference type="PROSITE" id="PS51257">
    <property type="entry name" value="PROKAR_LIPOPROTEIN"/>
    <property type="match status" value="1"/>
</dbReference>
<name>A0A3E1NKV7_9BACT</name>
<dbReference type="SUPFAM" id="SSF52743">
    <property type="entry name" value="Subtilisin-like"/>
    <property type="match status" value="1"/>
</dbReference>
<dbReference type="InterPro" id="IPR050131">
    <property type="entry name" value="Peptidase_S8_subtilisin-like"/>
</dbReference>
<organism evidence="7 8">
    <name type="scientific">Deminuibacter soli</name>
    <dbReference type="NCBI Taxonomy" id="2291815"/>
    <lineage>
        <taxon>Bacteria</taxon>
        <taxon>Pseudomonadati</taxon>
        <taxon>Bacteroidota</taxon>
        <taxon>Chitinophagia</taxon>
        <taxon>Chitinophagales</taxon>
        <taxon>Chitinophagaceae</taxon>
        <taxon>Deminuibacter</taxon>
    </lineage>
</organism>
<evidence type="ECO:0000259" key="6">
    <source>
        <dbReference type="Pfam" id="PF00082"/>
    </source>
</evidence>
<evidence type="ECO:0000256" key="4">
    <source>
        <dbReference type="ARBA" id="ARBA00022825"/>
    </source>
</evidence>
<dbReference type="OrthoDB" id="9798386at2"/>
<dbReference type="RefSeq" id="WP_116846560.1">
    <property type="nucleotide sequence ID" value="NZ_QTJU01000002.1"/>
</dbReference>